<dbReference type="NCBIfam" id="NF003995">
    <property type="entry name" value="PRK05472.2-4"/>
    <property type="match status" value="1"/>
</dbReference>
<evidence type="ECO:0000256" key="4">
    <source>
        <dbReference type="ARBA" id="ARBA00023027"/>
    </source>
</evidence>
<evidence type="ECO:0000313" key="9">
    <source>
        <dbReference type="EMBL" id="RIE05600.1"/>
    </source>
</evidence>
<dbReference type="InterPro" id="IPR058236">
    <property type="entry name" value="Rex_actinobacterial-type"/>
</dbReference>
<comment type="similarity">
    <text evidence="7">Belongs to the transcriptional regulatory Rex family.</text>
</comment>
<dbReference type="InterPro" id="IPR036291">
    <property type="entry name" value="NAD(P)-bd_dom_sf"/>
</dbReference>
<evidence type="ECO:0000256" key="5">
    <source>
        <dbReference type="ARBA" id="ARBA00023125"/>
    </source>
</evidence>
<keyword evidence="10" id="KW-1185">Reference proteome</keyword>
<organism evidence="9 10">
    <name type="scientific">Candidatus Cryosericum terrychapinii</name>
    <dbReference type="NCBI Taxonomy" id="2290919"/>
    <lineage>
        <taxon>Bacteria</taxon>
        <taxon>Pseudomonadati</taxon>
        <taxon>Caldisericota/Cryosericota group</taxon>
        <taxon>Candidatus Cryosericota</taxon>
        <taxon>Candidatus Cryosericia</taxon>
        <taxon>Candidatus Cryosericales</taxon>
        <taxon>Candidatus Cryosericaceae</taxon>
        <taxon>Candidatus Cryosericum</taxon>
    </lineage>
</organism>
<sequence>MVKKYGLEDVSKATVSRMATYLRCLTYLEQQGASTLSSRELASLTGVSAEQVRQDLSVFGRFGKRGTGYDVAHLKTEVEAIFGRGVERWKCCIVGVGSLGTALMSSRMVQKWGFRYVAAFDRDPRKIGTHVERIPVYSIDELKTIVRREHIAIGVIAVPASSARNVARILCEAGIRGILNFAPQSIKVPEKVPMLSVDLSQEFLKLSFYIQSAEQRAREEQIQIDAASHNE</sequence>
<dbReference type="InterPro" id="IPR036390">
    <property type="entry name" value="WH_DNA-bd_sf"/>
</dbReference>
<dbReference type="GO" id="GO:0003700">
    <property type="term" value="F:DNA-binding transcription factor activity"/>
    <property type="evidence" value="ECO:0007669"/>
    <property type="project" value="UniProtKB-UniRule"/>
</dbReference>
<dbReference type="Pfam" id="PF02629">
    <property type="entry name" value="CoA_binding"/>
    <property type="match status" value="1"/>
</dbReference>
<comment type="subunit">
    <text evidence="7">Homodimer.</text>
</comment>
<keyword evidence="3 7" id="KW-0805">Transcription regulation</keyword>
<dbReference type="NCBIfam" id="NF003993">
    <property type="entry name" value="PRK05472.2-2"/>
    <property type="match status" value="1"/>
</dbReference>
<dbReference type="EMBL" id="QXIS01000034">
    <property type="protein sequence ID" value="RIE05600.1"/>
    <property type="molecule type" value="Genomic_DNA"/>
</dbReference>
<evidence type="ECO:0000256" key="1">
    <source>
        <dbReference type="ARBA" id="ARBA00022490"/>
    </source>
</evidence>
<evidence type="ECO:0000256" key="6">
    <source>
        <dbReference type="ARBA" id="ARBA00023163"/>
    </source>
</evidence>
<evidence type="ECO:0000259" key="8">
    <source>
        <dbReference type="SMART" id="SM00881"/>
    </source>
</evidence>
<dbReference type="InterPro" id="IPR036388">
    <property type="entry name" value="WH-like_DNA-bd_sf"/>
</dbReference>
<protein>
    <recommendedName>
        <fullName evidence="7">Redox-sensing transcriptional repressor Rex</fullName>
    </recommendedName>
</protein>
<gene>
    <name evidence="7" type="primary">rex</name>
    <name evidence="9" type="ORF">SMC7_06595</name>
</gene>
<dbReference type="GO" id="GO:0003677">
    <property type="term" value="F:DNA binding"/>
    <property type="evidence" value="ECO:0007669"/>
    <property type="project" value="UniProtKB-UniRule"/>
</dbReference>
<dbReference type="InterPro" id="IPR009718">
    <property type="entry name" value="Rex_DNA-bd_C_dom"/>
</dbReference>
<dbReference type="AlphaFoldDB" id="A0A398CU20"/>
<keyword evidence="5 7" id="KW-0238">DNA-binding</keyword>
<dbReference type="InterPro" id="IPR003781">
    <property type="entry name" value="CoA-bd"/>
</dbReference>
<dbReference type="InterPro" id="IPR022876">
    <property type="entry name" value="Tscrpt_rep_Rex"/>
</dbReference>
<dbReference type="Proteomes" id="UP000266328">
    <property type="component" value="Unassembled WGS sequence"/>
</dbReference>
<evidence type="ECO:0000256" key="3">
    <source>
        <dbReference type="ARBA" id="ARBA00023015"/>
    </source>
</evidence>
<comment type="subcellular location">
    <subcellularLocation>
        <location evidence="7">Cytoplasm</location>
    </subcellularLocation>
</comment>
<keyword evidence="1 7" id="KW-0963">Cytoplasm</keyword>
<dbReference type="Gene3D" id="3.40.50.720">
    <property type="entry name" value="NAD(P)-binding Rossmann-like Domain"/>
    <property type="match status" value="1"/>
</dbReference>
<dbReference type="PANTHER" id="PTHR35786">
    <property type="entry name" value="REDOX-SENSING TRANSCRIPTIONAL REPRESSOR REX"/>
    <property type="match status" value="1"/>
</dbReference>
<reference evidence="9 10" key="1">
    <citation type="submission" date="2018-09" db="EMBL/GenBank/DDBJ databases">
        <title>Discovery and Ecogenomic Context for Candidatus Cryosericales, a Global Caldiserica Order Active in Thawing Permafrost.</title>
        <authorList>
            <person name="Martinez M.A."/>
            <person name="Woodcroft B.J."/>
            <person name="Ignacio Espinoza J.C."/>
            <person name="Zayed A."/>
            <person name="Singleton C.M."/>
            <person name="Boyd J."/>
            <person name="Li Y.-F."/>
            <person name="Purvine S."/>
            <person name="Maughan H."/>
            <person name="Hodgkins S.B."/>
            <person name="Anderson D."/>
            <person name="Sederholm M."/>
            <person name="Temperton B."/>
            <person name="Saleska S.R."/>
            <person name="Tyson G.W."/>
            <person name="Rich V.I."/>
        </authorList>
    </citation>
    <scope>NUCLEOTIDE SEQUENCE [LARGE SCALE GENOMIC DNA]</scope>
    <source>
        <strain evidence="9 10">SMC7</strain>
    </source>
</reference>
<dbReference type="GO" id="GO:0005737">
    <property type="term" value="C:cytoplasm"/>
    <property type="evidence" value="ECO:0007669"/>
    <property type="project" value="UniProtKB-SubCell"/>
</dbReference>
<evidence type="ECO:0000256" key="7">
    <source>
        <dbReference type="HAMAP-Rule" id="MF_01131"/>
    </source>
</evidence>
<dbReference type="SMART" id="SM00881">
    <property type="entry name" value="CoA_binding"/>
    <property type="match status" value="1"/>
</dbReference>
<dbReference type="GO" id="GO:0051775">
    <property type="term" value="P:response to redox state"/>
    <property type="evidence" value="ECO:0007669"/>
    <property type="project" value="InterPro"/>
</dbReference>
<feature type="domain" description="CoA-binding" evidence="8">
    <location>
        <begin position="85"/>
        <end position="185"/>
    </location>
</feature>
<feature type="DNA-binding region" description="H-T-H motif" evidence="7">
    <location>
        <begin position="20"/>
        <end position="59"/>
    </location>
</feature>
<dbReference type="PANTHER" id="PTHR35786:SF1">
    <property type="entry name" value="REDOX-SENSING TRANSCRIPTIONAL REPRESSOR REX 1"/>
    <property type="match status" value="1"/>
</dbReference>
<accession>A0A398CU20</accession>
<dbReference type="NCBIfam" id="NF003994">
    <property type="entry name" value="PRK05472.2-3"/>
    <property type="match status" value="1"/>
</dbReference>
<evidence type="ECO:0000313" key="10">
    <source>
        <dbReference type="Proteomes" id="UP000266328"/>
    </source>
</evidence>
<dbReference type="SUPFAM" id="SSF46785">
    <property type="entry name" value="Winged helix' DNA-binding domain"/>
    <property type="match status" value="1"/>
</dbReference>
<keyword evidence="2 7" id="KW-0678">Repressor</keyword>
<dbReference type="Gene3D" id="1.10.10.10">
    <property type="entry name" value="Winged helix-like DNA-binding domain superfamily/Winged helix DNA-binding domain"/>
    <property type="match status" value="1"/>
</dbReference>
<keyword evidence="4 7" id="KW-0520">NAD</keyword>
<name>A0A398CU20_9BACT</name>
<dbReference type="SUPFAM" id="SSF51735">
    <property type="entry name" value="NAD(P)-binding Rossmann-fold domains"/>
    <property type="match status" value="1"/>
</dbReference>
<proteinExistence type="inferred from homology"/>
<dbReference type="NCBIfam" id="NF003996">
    <property type="entry name" value="PRK05472.2-5"/>
    <property type="match status" value="1"/>
</dbReference>
<evidence type="ECO:0000256" key="2">
    <source>
        <dbReference type="ARBA" id="ARBA00022491"/>
    </source>
</evidence>
<comment type="caution">
    <text evidence="9">The sequence shown here is derived from an EMBL/GenBank/DDBJ whole genome shotgun (WGS) entry which is preliminary data.</text>
</comment>
<dbReference type="HAMAP" id="MF_01131">
    <property type="entry name" value="Rex"/>
    <property type="match status" value="1"/>
</dbReference>
<keyword evidence="6 7" id="KW-0804">Transcription</keyword>
<dbReference type="Pfam" id="PF06971">
    <property type="entry name" value="Put_DNA-bind_N"/>
    <property type="match status" value="1"/>
</dbReference>
<dbReference type="GO" id="GO:0045892">
    <property type="term" value="P:negative regulation of DNA-templated transcription"/>
    <property type="evidence" value="ECO:0007669"/>
    <property type="project" value="InterPro"/>
</dbReference>
<comment type="function">
    <text evidence="7">Modulates transcription in response to changes in cellular NADH/NAD(+) redox state.</text>
</comment>
<feature type="binding site" evidence="7">
    <location>
        <begin position="95"/>
        <end position="100"/>
    </location>
    <ligand>
        <name>NAD(+)</name>
        <dbReference type="ChEBI" id="CHEBI:57540"/>
    </ligand>
</feature>